<dbReference type="InterPro" id="IPR025357">
    <property type="entry name" value="DUF4261"/>
</dbReference>
<gene>
    <name evidence="2" type="ORF">C5Y96_13510</name>
</gene>
<dbReference type="EMBL" id="PUIA01000037">
    <property type="protein sequence ID" value="PQO31352.1"/>
    <property type="molecule type" value="Genomic_DNA"/>
</dbReference>
<protein>
    <recommendedName>
        <fullName evidence="1">DUF4261 domain-containing protein</fullName>
    </recommendedName>
</protein>
<dbReference type="AlphaFoldDB" id="A0A2S8FGS9"/>
<accession>A0A2S8FGS9</accession>
<dbReference type="RefSeq" id="WP_105354140.1">
    <property type="nucleotide sequence ID" value="NZ_PUIA01000037.1"/>
</dbReference>
<comment type="caution">
    <text evidence="2">The sequence shown here is derived from an EMBL/GenBank/DDBJ whole genome shotgun (WGS) entry which is preliminary data.</text>
</comment>
<sequence length="300" mass="33238">MAIATPTQTVALLTKRCLTMDELESHLNNNGIKCYQEDGIESDGTLYKFLRTGLRGQGPDLWINVHHARWPEVIEPHIGTWGDHTFTDGLKRAVQFQVNWKDAAKAVQEHQAVVLVQRFQSPADLCSPTEQMAIAVELARVSLAIGAMPEVVAYFCPGGEVLLPIAMLDEILPASKLTGIPPLDLFTNLRLSWLDDRWVIFETIGNAQLGLPDFEVYADSQQHDLNEIAAWLRRWSLQHFQAEKALQDGSVASGPGGASFDVIYAKDALLAPKRLVIRLIAQDEAKMPGGLPARLRIDRA</sequence>
<feature type="domain" description="DUF4261" evidence="1">
    <location>
        <begin position="203"/>
        <end position="279"/>
    </location>
</feature>
<dbReference type="Pfam" id="PF14080">
    <property type="entry name" value="DUF4261"/>
    <property type="match status" value="1"/>
</dbReference>
<dbReference type="OrthoDB" id="289776at2"/>
<proteinExistence type="predicted"/>
<organism evidence="2 3">
    <name type="scientific">Blastopirellula marina</name>
    <dbReference type="NCBI Taxonomy" id="124"/>
    <lineage>
        <taxon>Bacteria</taxon>
        <taxon>Pseudomonadati</taxon>
        <taxon>Planctomycetota</taxon>
        <taxon>Planctomycetia</taxon>
        <taxon>Pirellulales</taxon>
        <taxon>Pirellulaceae</taxon>
        <taxon>Blastopirellula</taxon>
    </lineage>
</organism>
<evidence type="ECO:0000313" key="2">
    <source>
        <dbReference type="EMBL" id="PQO31352.1"/>
    </source>
</evidence>
<evidence type="ECO:0000259" key="1">
    <source>
        <dbReference type="Pfam" id="PF14080"/>
    </source>
</evidence>
<reference evidence="2 3" key="1">
    <citation type="submission" date="2018-02" db="EMBL/GenBank/DDBJ databases">
        <title>Comparative genomes isolates from brazilian mangrove.</title>
        <authorList>
            <person name="Araujo J.E."/>
            <person name="Taketani R.G."/>
            <person name="Silva M.C.P."/>
            <person name="Loureco M.V."/>
            <person name="Andreote F.D."/>
        </authorList>
    </citation>
    <scope>NUCLEOTIDE SEQUENCE [LARGE SCALE GENOMIC DNA]</scope>
    <source>
        <strain evidence="2 3">HEX-2 MGV</strain>
    </source>
</reference>
<dbReference type="Proteomes" id="UP000240009">
    <property type="component" value="Unassembled WGS sequence"/>
</dbReference>
<name>A0A2S8FGS9_9BACT</name>
<evidence type="ECO:0000313" key="3">
    <source>
        <dbReference type="Proteomes" id="UP000240009"/>
    </source>
</evidence>